<name>A0A5S9R5Y1_9HYPH</name>
<evidence type="ECO:0000313" key="10">
    <source>
        <dbReference type="Proteomes" id="UP000433050"/>
    </source>
</evidence>
<accession>A0A5S9R5Y1</accession>
<protein>
    <recommendedName>
        <fullName evidence="3">N-acetylmuramoyl-L-alanine amidase</fullName>
        <ecNumber evidence="3">3.5.1.28</ecNumber>
    </recommendedName>
</protein>
<evidence type="ECO:0000313" key="9">
    <source>
        <dbReference type="EMBL" id="CAA0129567.1"/>
    </source>
</evidence>
<dbReference type="AlphaFoldDB" id="A0A5S9R5Y1"/>
<evidence type="ECO:0000256" key="4">
    <source>
        <dbReference type="ARBA" id="ARBA00022801"/>
    </source>
</evidence>
<dbReference type="SUPFAM" id="SSF47090">
    <property type="entry name" value="PGBD-like"/>
    <property type="match status" value="1"/>
</dbReference>
<dbReference type="EMBL" id="CACSAS010000034">
    <property type="protein sequence ID" value="CAA0129567.1"/>
    <property type="molecule type" value="Genomic_DNA"/>
</dbReference>
<dbReference type="InterPro" id="IPR036505">
    <property type="entry name" value="Amidase/PGRP_sf"/>
</dbReference>
<evidence type="ECO:0000256" key="2">
    <source>
        <dbReference type="ARBA" id="ARBA00007553"/>
    </source>
</evidence>
<dbReference type="InterPro" id="IPR051206">
    <property type="entry name" value="NAMLAA_amidase_2"/>
</dbReference>
<dbReference type="Gene3D" id="1.10.101.10">
    <property type="entry name" value="PGBD-like superfamily/PGBD"/>
    <property type="match status" value="1"/>
</dbReference>
<feature type="domain" description="N-acetylmuramoyl-L-alanine amidase" evidence="8">
    <location>
        <begin position="2"/>
        <end position="131"/>
    </location>
</feature>
<dbReference type="GO" id="GO:0071555">
    <property type="term" value="P:cell wall organization"/>
    <property type="evidence" value="ECO:0007669"/>
    <property type="project" value="UniProtKB-KW"/>
</dbReference>
<reference evidence="9 10" key="1">
    <citation type="submission" date="2019-12" db="EMBL/GenBank/DDBJ databases">
        <authorList>
            <person name="Reyes-Prieto M."/>
        </authorList>
    </citation>
    <scope>NUCLEOTIDE SEQUENCE [LARGE SCALE GENOMIC DNA]</scope>
    <source>
        <strain evidence="9">HF14-78462</strain>
    </source>
</reference>
<dbReference type="InterPro" id="IPR036365">
    <property type="entry name" value="PGBD-like_sf"/>
</dbReference>
<keyword evidence="10" id="KW-1185">Reference proteome</keyword>
<dbReference type="EC" id="3.5.1.28" evidence="3"/>
<dbReference type="GO" id="GO:0009254">
    <property type="term" value="P:peptidoglycan turnover"/>
    <property type="evidence" value="ECO:0007669"/>
    <property type="project" value="TreeGrafter"/>
</dbReference>
<gene>
    <name evidence="9" type="ORF">STARVERO_04314</name>
</gene>
<keyword evidence="6" id="KW-0472">Membrane</keyword>
<keyword evidence="5" id="KW-0961">Cell wall biogenesis/degradation</keyword>
<evidence type="ECO:0000256" key="1">
    <source>
        <dbReference type="ARBA" id="ARBA00001561"/>
    </source>
</evidence>
<organism evidence="9 10">
    <name type="scientific">Starkeya nomas</name>
    <dbReference type="NCBI Taxonomy" id="2666134"/>
    <lineage>
        <taxon>Bacteria</taxon>
        <taxon>Pseudomonadati</taxon>
        <taxon>Pseudomonadota</taxon>
        <taxon>Alphaproteobacteria</taxon>
        <taxon>Hyphomicrobiales</taxon>
        <taxon>Xanthobacteraceae</taxon>
        <taxon>Starkeya</taxon>
    </lineage>
</organism>
<dbReference type="PANTHER" id="PTHR30417">
    <property type="entry name" value="N-ACETYLMURAMOYL-L-ALANINE AMIDASE AMID"/>
    <property type="match status" value="1"/>
</dbReference>
<dbReference type="InterPro" id="IPR036366">
    <property type="entry name" value="PGBDSf"/>
</dbReference>
<dbReference type="GO" id="GO:0009253">
    <property type="term" value="P:peptidoglycan catabolic process"/>
    <property type="evidence" value="ECO:0007669"/>
    <property type="project" value="InterPro"/>
</dbReference>
<feature type="transmembrane region" description="Helical" evidence="6">
    <location>
        <begin position="293"/>
        <end position="310"/>
    </location>
</feature>
<keyword evidence="6" id="KW-0812">Transmembrane</keyword>
<feature type="domain" description="Peptidoglycan binding-like" evidence="7">
    <location>
        <begin position="159"/>
        <end position="212"/>
    </location>
</feature>
<evidence type="ECO:0000256" key="5">
    <source>
        <dbReference type="ARBA" id="ARBA00023316"/>
    </source>
</evidence>
<dbReference type="InterPro" id="IPR002477">
    <property type="entry name" value="Peptidoglycan-bd-like"/>
</dbReference>
<dbReference type="InterPro" id="IPR002502">
    <property type="entry name" value="Amidase_domain"/>
</dbReference>
<proteinExistence type="inferred from homology"/>
<keyword evidence="4" id="KW-0378">Hydrolase</keyword>
<sequence>MSAHFVVARDGSVTQLAPCNVQTWHAGKSSWRGRSNVNSIAVGIEIANPGPLHKVASGGWSNDRDPDEEVAAGADVERVVTKEHGDAYWLSYTPEQIAAVTELCRALRDAYPTIGFIAPHWEIAPGRKVDTNPRFPLNQLRNSIFGVFAGIDRVAAGGIEDVQRRLKQLGYHQVGEIDGIYGKATRGALLAFQADNHVSTTGIIDSATLKALSTAKPRAVSPARLISAEAAVADRPVVRASVAGGRVVKAGILGSSILGGLSESGVLEKIEGASDVGKRIGAVVTDWWPLVQPWWPLALIAAGGLLIWYLRAIRRAEVKAYQCGEISP</sequence>
<evidence type="ECO:0000256" key="6">
    <source>
        <dbReference type="SAM" id="Phobius"/>
    </source>
</evidence>
<comment type="similarity">
    <text evidence="2">Belongs to the N-acetylmuramoyl-L-alanine amidase 2 family.</text>
</comment>
<evidence type="ECO:0000259" key="7">
    <source>
        <dbReference type="Pfam" id="PF01471"/>
    </source>
</evidence>
<dbReference type="Pfam" id="PF01471">
    <property type="entry name" value="PG_binding_1"/>
    <property type="match status" value="1"/>
</dbReference>
<dbReference type="PANTHER" id="PTHR30417:SF1">
    <property type="entry name" value="N-ACETYLMURAMOYL-L-ALANINE AMIDASE AMID"/>
    <property type="match status" value="1"/>
</dbReference>
<dbReference type="SUPFAM" id="SSF55846">
    <property type="entry name" value="N-acetylmuramoyl-L-alanine amidase-like"/>
    <property type="match status" value="1"/>
</dbReference>
<keyword evidence="6" id="KW-1133">Transmembrane helix</keyword>
<dbReference type="Gene3D" id="3.40.80.10">
    <property type="entry name" value="Peptidoglycan recognition protein-like"/>
    <property type="match status" value="1"/>
</dbReference>
<dbReference type="Proteomes" id="UP000433050">
    <property type="component" value="Unassembled WGS sequence"/>
</dbReference>
<evidence type="ECO:0000259" key="8">
    <source>
        <dbReference type="Pfam" id="PF01510"/>
    </source>
</evidence>
<dbReference type="GO" id="GO:0008745">
    <property type="term" value="F:N-acetylmuramoyl-L-alanine amidase activity"/>
    <property type="evidence" value="ECO:0007669"/>
    <property type="project" value="UniProtKB-EC"/>
</dbReference>
<dbReference type="Pfam" id="PF01510">
    <property type="entry name" value="Amidase_2"/>
    <property type="match status" value="1"/>
</dbReference>
<dbReference type="CDD" id="cd06583">
    <property type="entry name" value="PGRP"/>
    <property type="match status" value="1"/>
</dbReference>
<evidence type="ECO:0000256" key="3">
    <source>
        <dbReference type="ARBA" id="ARBA00011901"/>
    </source>
</evidence>
<comment type="catalytic activity">
    <reaction evidence="1">
        <text>Hydrolyzes the link between N-acetylmuramoyl residues and L-amino acid residues in certain cell-wall glycopeptides.</text>
        <dbReference type="EC" id="3.5.1.28"/>
    </reaction>
</comment>